<dbReference type="InterPro" id="IPR006439">
    <property type="entry name" value="HAD-SF_hydro_IA"/>
</dbReference>
<dbReference type="Pfam" id="PF00702">
    <property type="entry name" value="Hydrolase"/>
    <property type="match status" value="1"/>
</dbReference>
<dbReference type="PANTHER" id="PTHR43316:SF3">
    <property type="entry name" value="HALOACID DEHALOGENASE, TYPE II (AFU_ORTHOLOGUE AFUA_2G07750)-RELATED"/>
    <property type="match status" value="1"/>
</dbReference>
<protein>
    <submittedName>
        <fullName evidence="2">HAD-like protein</fullName>
    </submittedName>
</protein>
<dbReference type="InterPro" id="IPR051540">
    <property type="entry name" value="S-2-haloacid_dehalogenase"/>
</dbReference>
<dbReference type="PANTHER" id="PTHR43316">
    <property type="entry name" value="HYDROLASE, HALOACID DELAHOGENASE-RELATED"/>
    <property type="match status" value="1"/>
</dbReference>
<gene>
    <name evidence="2" type="ORF">K469DRAFT_714742</name>
</gene>
<dbReference type="InterPro" id="IPR036412">
    <property type="entry name" value="HAD-like_sf"/>
</dbReference>
<accession>A0A6A6DMR4</accession>
<evidence type="ECO:0000256" key="1">
    <source>
        <dbReference type="ARBA" id="ARBA00022801"/>
    </source>
</evidence>
<dbReference type="EMBL" id="ML994658">
    <property type="protein sequence ID" value="KAF2180365.1"/>
    <property type="molecule type" value="Genomic_DNA"/>
</dbReference>
<keyword evidence="1" id="KW-0378">Hydrolase</keyword>
<dbReference type="SFLD" id="SFLDS00003">
    <property type="entry name" value="Haloacid_Dehalogenase"/>
    <property type="match status" value="1"/>
</dbReference>
<dbReference type="Gene3D" id="1.10.150.240">
    <property type="entry name" value="Putative phosphatase, domain 2"/>
    <property type="match status" value="1"/>
</dbReference>
<evidence type="ECO:0000313" key="3">
    <source>
        <dbReference type="Proteomes" id="UP000800200"/>
    </source>
</evidence>
<keyword evidence="3" id="KW-1185">Reference proteome</keyword>
<dbReference type="SFLD" id="SFLDG01129">
    <property type="entry name" value="C1.5:_HAD__Beta-PGM__Phosphata"/>
    <property type="match status" value="1"/>
</dbReference>
<dbReference type="Proteomes" id="UP000800200">
    <property type="component" value="Unassembled WGS sequence"/>
</dbReference>
<name>A0A6A6DMR4_9PEZI</name>
<sequence>MSSSPDPGRPSQKAIFFDLMGTCCNWLSSLLPLLQSCPPHPSMQPMESKVRQFAIEWREGFFKEVHARFERREPAEDIDLTHRRVLDSLLKERGIGLEIWDDGVRSALVRQWHLQVAWPDVIPALEKIRHEGNYFLIVLANGTTRLQLDIAQSSGIPFHMLLSSELLGLTKPDPSIYCKAMELTRLPPNKCLMVASHLYDLEAAKSVGMETIYVHRTTEDVDVKIDLDRQHKYVDWYYDGREGMDRKGFLDMAERLISR</sequence>
<dbReference type="GO" id="GO:0016791">
    <property type="term" value="F:phosphatase activity"/>
    <property type="evidence" value="ECO:0007669"/>
    <property type="project" value="UniProtKB-ARBA"/>
</dbReference>
<evidence type="ECO:0000313" key="2">
    <source>
        <dbReference type="EMBL" id="KAF2180365.1"/>
    </source>
</evidence>
<dbReference type="SUPFAM" id="SSF56784">
    <property type="entry name" value="HAD-like"/>
    <property type="match status" value="1"/>
</dbReference>
<dbReference type="Gene3D" id="3.40.50.1000">
    <property type="entry name" value="HAD superfamily/HAD-like"/>
    <property type="match status" value="1"/>
</dbReference>
<organism evidence="2 3">
    <name type="scientific">Zopfia rhizophila CBS 207.26</name>
    <dbReference type="NCBI Taxonomy" id="1314779"/>
    <lineage>
        <taxon>Eukaryota</taxon>
        <taxon>Fungi</taxon>
        <taxon>Dikarya</taxon>
        <taxon>Ascomycota</taxon>
        <taxon>Pezizomycotina</taxon>
        <taxon>Dothideomycetes</taxon>
        <taxon>Dothideomycetes incertae sedis</taxon>
        <taxon>Zopfiaceae</taxon>
        <taxon>Zopfia</taxon>
    </lineage>
</organism>
<dbReference type="InterPro" id="IPR023198">
    <property type="entry name" value="PGP-like_dom2"/>
</dbReference>
<dbReference type="InterPro" id="IPR023214">
    <property type="entry name" value="HAD_sf"/>
</dbReference>
<dbReference type="NCBIfam" id="TIGR01549">
    <property type="entry name" value="HAD-SF-IA-v1"/>
    <property type="match status" value="1"/>
</dbReference>
<proteinExistence type="predicted"/>
<dbReference type="AlphaFoldDB" id="A0A6A6DMR4"/>
<dbReference type="PRINTS" id="PR00413">
    <property type="entry name" value="HADHALOGNASE"/>
</dbReference>
<dbReference type="OrthoDB" id="2363873at2759"/>
<dbReference type="NCBIfam" id="TIGR01493">
    <property type="entry name" value="HAD-SF-IA-v2"/>
    <property type="match status" value="1"/>
</dbReference>
<reference evidence="2" key="1">
    <citation type="journal article" date="2020" name="Stud. Mycol.">
        <title>101 Dothideomycetes genomes: a test case for predicting lifestyles and emergence of pathogens.</title>
        <authorList>
            <person name="Haridas S."/>
            <person name="Albert R."/>
            <person name="Binder M."/>
            <person name="Bloem J."/>
            <person name="Labutti K."/>
            <person name="Salamov A."/>
            <person name="Andreopoulos B."/>
            <person name="Baker S."/>
            <person name="Barry K."/>
            <person name="Bills G."/>
            <person name="Bluhm B."/>
            <person name="Cannon C."/>
            <person name="Castanera R."/>
            <person name="Culley D."/>
            <person name="Daum C."/>
            <person name="Ezra D."/>
            <person name="Gonzalez J."/>
            <person name="Henrissat B."/>
            <person name="Kuo A."/>
            <person name="Liang C."/>
            <person name="Lipzen A."/>
            <person name="Lutzoni F."/>
            <person name="Magnuson J."/>
            <person name="Mondo S."/>
            <person name="Nolan M."/>
            <person name="Ohm R."/>
            <person name="Pangilinan J."/>
            <person name="Park H.-J."/>
            <person name="Ramirez L."/>
            <person name="Alfaro M."/>
            <person name="Sun H."/>
            <person name="Tritt A."/>
            <person name="Yoshinaga Y."/>
            <person name="Zwiers L.-H."/>
            <person name="Turgeon B."/>
            <person name="Goodwin S."/>
            <person name="Spatafora J."/>
            <person name="Crous P."/>
            <person name="Grigoriev I."/>
        </authorList>
    </citation>
    <scope>NUCLEOTIDE SEQUENCE</scope>
    <source>
        <strain evidence="2">CBS 207.26</strain>
    </source>
</reference>